<dbReference type="PROSITE" id="PS00409">
    <property type="entry name" value="PROKAR_NTER_METHYL"/>
    <property type="match status" value="1"/>
</dbReference>
<organism evidence="2 3">
    <name type="scientific">Desulfofundulus thermobenzoicus</name>
    <dbReference type="NCBI Taxonomy" id="29376"/>
    <lineage>
        <taxon>Bacteria</taxon>
        <taxon>Bacillati</taxon>
        <taxon>Bacillota</taxon>
        <taxon>Clostridia</taxon>
        <taxon>Eubacteriales</taxon>
        <taxon>Peptococcaceae</taxon>
        <taxon>Desulfofundulus</taxon>
    </lineage>
</organism>
<dbReference type="RefSeq" id="WP_152946050.1">
    <property type="nucleotide sequence ID" value="NZ_WHYR01000016.1"/>
</dbReference>
<reference evidence="2 3" key="1">
    <citation type="submission" date="2019-10" db="EMBL/GenBank/DDBJ databases">
        <title>Comparative genomics of sulfur disproportionating microorganisms.</title>
        <authorList>
            <person name="Ward L.M."/>
            <person name="Bertran E."/>
            <person name="Johnston D."/>
        </authorList>
    </citation>
    <scope>NUCLEOTIDE SEQUENCE [LARGE SCALE GENOMIC DNA]</scope>
    <source>
        <strain evidence="2 3">DSM 14055</strain>
    </source>
</reference>
<accession>A0A6N7IRI7</accession>
<keyword evidence="3" id="KW-1185">Reference proteome</keyword>
<dbReference type="OrthoDB" id="1807281at2"/>
<keyword evidence="1" id="KW-0812">Transmembrane</keyword>
<feature type="transmembrane region" description="Helical" evidence="1">
    <location>
        <begin position="52"/>
        <end position="76"/>
    </location>
</feature>
<sequence length="219" mass="24206">MVNGASACRRQAIVAFRAGAAERSRHGKTGAEGKPVTGWRAWLPGLALGCRGLTLIEVLVTAVLLSLILGAAYFVVDSTMLNWKKGDEQVDVQQNLRLAMDRLTRELRTSVSIDPNMDLFIGKDENGRQCIIFKNILRRQNNTEYIGYIKYYLDGSEIKRATSSNKINWEGDNPVAGRVQAVSFQGVTGLPATVEIKLTGTNGFVLTSRVTVRMMREQN</sequence>
<gene>
    <name evidence="2" type="ORF">GFC01_07560</name>
</gene>
<proteinExistence type="predicted"/>
<dbReference type="AlphaFoldDB" id="A0A6N7IRI7"/>
<dbReference type="Pfam" id="PF07963">
    <property type="entry name" value="N_methyl"/>
    <property type="match status" value="1"/>
</dbReference>
<evidence type="ECO:0000313" key="3">
    <source>
        <dbReference type="Proteomes" id="UP000441717"/>
    </source>
</evidence>
<evidence type="ECO:0000256" key="1">
    <source>
        <dbReference type="SAM" id="Phobius"/>
    </source>
</evidence>
<keyword evidence="1" id="KW-1133">Transmembrane helix</keyword>
<dbReference type="EMBL" id="WHYR01000016">
    <property type="protein sequence ID" value="MQL52129.1"/>
    <property type="molecule type" value="Genomic_DNA"/>
</dbReference>
<keyword evidence="1" id="KW-0472">Membrane</keyword>
<dbReference type="InterPro" id="IPR012902">
    <property type="entry name" value="N_methyl_site"/>
</dbReference>
<comment type="caution">
    <text evidence="2">The sequence shown here is derived from an EMBL/GenBank/DDBJ whole genome shotgun (WGS) entry which is preliminary data.</text>
</comment>
<name>A0A6N7IRI7_9FIRM</name>
<dbReference type="Proteomes" id="UP000441717">
    <property type="component" value="Unassembled WGS sequence"/>
</dbReference>
<protein>
    <submittedName>
        <fullName evidence="2">Prepilin-type N-terminal cleavage/methylation domain-containing protein</fullName>
    </submittedName>
</protein>
<dbReference type="NCBIfam" id="TIGR02532">
    <property type="entry name" value="IV_pilin_GFxxxE"/>
    <property type="match status" value="1"/>
</dbReference>
<evidence type="ECO:0000313" key="2">
    <source>
        <dbReference type="EMBL" id="MQL52129.1"/>
    </source>
</evidence>